<reference evidence="6" key="1">
    <citation type="journal article" date="2013" name="Genome Biol. Evol.">
        <title>Punctuated emergences of genetic and phenotypic innovations in eumetazoan, bilaterian, euteleostome, and hominidae ancestors.</title>
        <authorList>
            <person name="Wenger Y."/>
            <person name="Galliot B."/>
        </authorList>
    </citation>
    <scope>NUCLEOTIDE SEQUENCE</scope>
    <source>
        <tissue evidence="6">Whole animals</tissue>
    </source>
</reference>
<evidence type="ECO:0000256" key="1">
    <source>
        <dbReference type="ARBA" id="ARBA00022737"/>
    </source>
</evidence>
<evidence type="ECO:0000256" key="3">
    <source>
        <dbReference type="PROSITE-ProRule" id="PRU00339"/>
    </source>
</evidence>
<protein>
    <submittedName>
        <fullName evidence="6">Tetratricopeptide repeat protein 5</fullName>
    </submittedName>
</protein>
<evidence type="ECO:0000256" key="2">
    <source>
        <dbReference type="ARBA" id="ARBA00022803"/>
    </source>
</evidence>
<dbReference type="SUPFAM" id="SSF50249">
    <property type="entry name" value="Nucleic acid-binding proteins"/>
    <property type="match status" value="1"/>
</dbReference>
<name>T2MA75_HYDVU</name>
<dbReference type="Gene3D" id="2.40.50.550">
    <property type="match status" value="1"/>
</dbReference>
<dbReference type="Gene3D" id="1.25.40.10">
    <property type="entry name" value="Tetratricopeptide repeat domain"/>
    <property type="match status" value="1"/>
</dbReference>
<feature type="domain" description="Tetratricopeptide repeat protein 5 OB fold" evidence="5">
    <location>
        <begin position="316"/>
        <end position="427"/>
    </location>
</feature>
<dbReference type="Pfam" id="PF13181">
    <property type="entry name" value="TPR_8"/>
    <property type="match status" value="2"/>
</dbReference>
<dbReference type="EMBL" id="HAAD01002620">
    <property type="protein sequence ID" value="CDG68852.1"/>
    <property type="molecule type" value="mRNA"/>
</dbReference>
<keyword evidence="1" id="KW-0677">Repeat</keyword>
<feature type="repeat" description="TPR" evidence="3">
    <location>
        <begin position="102"/>
        <end position="135"/>
    </location>
</feature>
<dbReference type="PROSITE" id="PS50005">
    <property type="entry name" value="TPR"/>
    <property type="match status" value="1"/>
</dbReference>
<sequence length="437" mass="49427">RFTKKSIHLMAHDALKKAEDLVNQLIEFKENYASNFGSKNKNDDIEKRLKDVLLELDQLQLMIDNKAKFFCLRGKALNVLPYFDSRAVESLSKAVKLDPTLIEAWNELGESYWKDKKIEEAQNCFQGAINKKKNKVSLRNLSMVQRQLGNDFNSRVSHVKESVSTAKEAVALDLTDGRSWFVLGNAYLSLFFYAGQCPKVLKQSLAAYAKAESDIREVNNADLYYNKAVVLKFQELYEEALKCYKKSSLLAPSWNDPKENIDDLHNRLKTTVEMIENKGYHKSKKLNLFTSQLKDSDFGIYSNCFYKNSSNQVVAIKKVLISDLNLFQNNDVAVCGKVIAIIPVKDGVPFSFIMMDAAFACIAVSVFNLAVEKGLIVGDTVAISNPFVQDHNVTTETQIFSYKSIRVETPLVMMINKRKVGPERLAFSVLTVANESE</sequence>
<evidence type="ECO:0000313" key="6">
    <source>
        <dbReference type="EMBL" id="CDG68852.1"/>
    </source>
</evidence>
<feature type="coiled-coil region" evidence="4">
    <location>
        <begin position="11"/>
        <end position="62"/>
    </location>
</feature>
<keyword evidence="4" id="KW-0175">Coiled coil</keyword>
<dbReference type="InterPro" id="IPR019734">
    <property type="entry name" value="TPR_rpt"/>
</dbReference>
<proteinExistence type="evidence at transcript level"/>
<organism evidence="6">
    <name type="scientific">Hydra vulgaris</name>
    <name type="common">Hydra</name>
    <name type="synonym">Hydra attenuata</name>
    <dbReference type="NCBI Taxonomy" id="6087"/>
    <lineage>
        <taxon>Eukaryota</taxon>
        <taxon>Metazoa</taxon>
        <taxon>Cnidaria</taxon>
        <taxon>Hydrozoa</taxon>
        <taxon>Hydroidolina</taxon>
        <taxon>Anthoathecata</taxon>
        <taxon>Aplanulata</taxon>
        <taxon>Hydridae</taxon>
        <taxon>Hydra</taxon>
    </lineage>
</organism>
<dbReference type="AlphaFoldDB" id="T2MA75"/>
<dbReference type="InterPro" id="IPR050498">
    <property type="entry name" value="Ycf3"/>
</dbReference>
<dbReference type="Pfam" id="PF16669">
    <property type="entry name" value="TTC5_OB"/>
    <property type="match status" value="1"/>
</dbReference>
<dbReference type="InterPro" id="IPR032076">
    <property type="entry name" value="TTC5_OB"/>
</dbReference>
<dbReference type="PANTHER" id="PTHR44858">
    <property type="entry name" value="TETRATRICOPEPTIDE REPEAT PROTEIN 6"/>
    <property type="match status" value="1"/>
</dbReference>
<evidence type="ECO:0000259" key="5">
    <source>
        <dbReference type="Pfam" id="PF16669"/>
    </source>
</evidence>
<gene>
    <name evidence="6" type="primary">TTC5</name>
</gene>
<dbReference type="InterPro" id="IPR038645">
    <property type="entry name" value="TTC5_OB_sf"/>
</dbReference>
<feature type="non-terminal residue" evidence="6">
    <location>
        <position position="1"/>
    </location>
</feature>
<keyword evidence="2 3" id="KW-0802">TPR repeat</keyword>
<dbReference type="SMART" id="SM00028">
    <property type="entry name" value="TPR"/>
    <property type="match status" value="2"/>
</dbReference>
<dbReference type="OrthoDB" id="423589at2759"/>
<evidence type="ECO:0000256" key="4">
    <source>
        <dbReference type="SAM" id="Coils"/>
    </source>
</evidence>
<accession>T2MA75</accession>
<dbReference type="SUPFAM" id="SSF48452">
    <property type="entry name" value="TPR-like"/>
    <property type="match status" value="2"/>
</dbReference>
<dbReference type="PANTHER" id="PTHR44858:SF1">
    <property type="entry name" value="UDP-N-ACETYLGLUCOSAMINE--PEPTIDE N-ACETYLGLUCOSAMINYLTRANSFERASE SPINDLY-RELATED"/>
    <property type="match status" value="1"/>
</dbReference>
<dbReference type="InterPro" id="IPR011990">
    <property type="entry name" value="TPR-like_helical_dom_sf"/>
</dbReference>
<dbReference type="InterPro" id="IPR012340">
    <property type="entry name" value="NA-bd_OB-fold"/>
</dbReference>